<name>A0A837HNU7_9BACT</name>
<feature type="transmembrane region" description="Helical" evidence="3">
    <location>
        <begin position="57"/>
        <end position="79"/>
    </location>
</feature>
<dbReference type="EMBL" id="LBWE01000007">
    <property type="protein sequence ID" value="KKR01554.1"/>
    <property type="molecule type" value="Genomic_DNA"/>
</dbReference>
<feature type="coiled-coil region" evidence="1">
    <location>
        <begin position="164"/>
        <end position="198"/>
    </location>
</feature>
<keyword evidence="1" id="KW-0175">Coiled coil</keyword>
<gene>
    <name evidence="4" type="ORF">UT27_C0007G0034</name>
</gene>
<keyword evidence="3" id="KW-0812">Transmembrane</keyword>
<feature type="region of interest" description="Disordered" evidence="2">
    <location>
        <begin position="127"/>
        <end position="158"/>
    </location>
</feature>
<keyword evidence="3" id="KW-0472">Membrane</keyword>
<sequence>MNNQKWNKELFYSIIFFVVAFTWFFYNPFSLLRDFIDSLPNALDIKSKLFNLGIFPIFYNVVNIMKVGFYFFLLCSIYAGIKSWRKSLKTLSILFISLIFLTPQIVSAVWWNPGTWFKKDVPKEELKQDTGEEKPNVVKQEKKPTINTSSKNKETPKVELPAQASNLQSELQMVKGEIENKNTEINSLKKTLAELQKNLAQENPQCKQVVIEKVVYQDRIVEKPKVVYEERIIEKLVEKIVYKDRVVEKPTEKIVFQDKIIEKLVEKIVYQDRIVEKPVEKIVYRDKIVQASCNSPVTPTPNTYSDYNFNYQWTDGRLSCPMTPRDIVIKKAVFKIPDSELQKINILGGLEADGLKLIMPVFPPLHARRANMSISDTYSLEETSPNTFVYFGGNIPICGDGGVVTIGGMTGSLMDITNQGRNVKIYLAQKGITVDVTSIANGVGFNLRASPIMTEWEIWDNTTNKPVKIP</sequence>
<dbReference type="Proteomes" id="UP000033998">
    <property type="component" value="Unassembled WGS sequence"/>
</dbReference>
<evidence type="ECO:0000313" key="4">
    <source>
        <dbReference type="EMBL" id="KKR01554.1"/>
    </source>
</evidence>
<accession>A0A837HNU7</accession>
<comment type="caution">
    <text evidence="4">The sequence shown here is derived from an EMBL/GenBank/DDBJ whole genome shotgun (WGS) entry which is preliminary data.</text>
</comment>
<evidence type="ECO:0000256" key="3">
    <source>
        <dbReference type="SAM" id="Phobius"/>
    </source>
</evidence>
<dbReference type="AlphaFoldDB" id="A0A837HNU7"/>
<feature type="transmembrane region" description="Helical" evidence="3">
    <location>
        <begin position="9"/>
        <end position="26"/>
    </location>
</feature>
<organism evidence="4 5">
    <name type="scientific">Candidatus Nomurabacteria bacterium GW2011_GWD2_39_12</name>
    <dbReference type="NCBI Taxonomy" id="1618759"/>
    <lineage>
        <taxon>Bacteria</taxon>
        <taxon>Candidatus Nomuraibacteriota</taxon>
    </lineage>
</organism>
<protein>
    <submittedName>
        <fullName evidence="4">Uncharacterized protein</fullName>
    </submittedName>
</protein>
<proteinExistence type="predicted"/>
<feature type="transmembrane region" description="Helical" evidence="3">
    <location>
        <begin position="91"/>
        <end position="111"/>
    </location>
</feature>
<keyword evidence="3" id="KW-1133">Transmembrane helix</keyword>
<feature type="compositionally biased region" description="Basic and acidic residues" evidence="2">
    <location>
        <begin position="127"/>
        <end position="144"/>
    </location>
</feature>
<evidence type="ECO:0000313" key="5">
    <source>
        <dbReference type="Proteomes" id="UP000033998"/>
    </source>
</evidence>
<evidence type="ECO:0000256" key="2">
    <source>
        <dbReference type="SAM" id="MobiDB-lite"/>
    </source>
</evidence>
<evidence type="ECO:0000256" key="1">
    <source>
        <dbReference type="SAM" id="Coils"/>
    </source>
</evidence>
<reference evidence="4 5" key="1">
    <citation type="journal article" date="2015" name="Nature">
        <title>rRNA introns, odd ribosomes, and small enigmatic genomes across a large radiation of phyla.</title>
        <authorList>
            <person name="Brown C.T."/>
            <person name="Hug L.A."/>
            <person name="Thomas B.C."/>
            <person name="Sharon I."/>
            <person name="Castelle C.J."/>
            <person name="Singh A."/>
            <person name="Wilkins M.J."/>
            <person name="Williams K.H."/>
            <person name="Banfield J.F."/>
        </authorList>
    </citation>
    <scope>NUCLEOTIDE SEQUENCE [LARGE SCALE GENOMIC DNA]</scope>
</reference>